<dbReference type="Pfam" id="PF05838">
    <property type="entry name" value="Glyco_hydro_108"/>
    <property type="match status" value="1"/>
</dbReference>
<dbReference type="EMBL" id="CACVAZ010000033">
    <property type="protein sequence ID" value="CAA6806798.1"/>
    <property type="molecule type" value="Genomic_DNA"/>
</dbReference>
<dbReference type="CDD" id="cd13926">
    <property type="entry name" value="N-acetylmuramidase_GH108"/>
    <property type="match status" value="1"/>
</dbReference>
<evidence type="ECO:0000313" key="3">
    <source>
        <dbReference type="EMBL" id="CAA6806798.1"/>
    </source>
</evidence>
<dbReference type="InterPro" id="IPR018537">
    <property type="entry name" value="Peptidoglycan-bd_3"/>
</dbReference>
<organism evidence="3">
    <name type="scientific">uncultured Sulfurovum sp</name>
    <dbReference type="NCBI Taxonomy" id="269237"/>
    <lineage>
        <taxon>Bacteria</taxon>
        <taxon>Pseudomonadati</taxon>
        <taxon>Campylobacterota</taxon>
        <taxon>Epsilonproteobacteria</taxon>
        <taxon>Campylobacterales</taxon>
        <taxon>Sulfurovaceae</taxon>
        <taxon>Sulfurovum</taxon>
        <taxon>environmental samples</taxon>
    </lineage>
</organism>
<evidence type="ECO:0000259" key="2">
    <source>
        <dbReference type="Pfam" id="PF09374"/>
    </source>
</evidence>
<dbReference type="InterPro" id="IPR008565">
    <property type="entry name" value="TtsA-like_GH18_dom"/>
</dbReference>
<feature type="domain" description="Peptidoglycan binding" evidence="2">
    <location>
        <begin position="96"/>
        <end position="179"/>
    </location>
</feature>
<dbReference type="Gene3D" id="1.20.141.10">
    <property type="entry name" value="Chitosanase, subunit A, domain 1"/>
    <property type="match status" value="1"/>
</dbReference>
<evidence type="ECO:0000259" key="1">
    <source>
        <dbReference type="Pfam" id="PF05838"/>
    </source>
</evidence>
<feature type="domain" description="TtsA-like Glycoside hydrolase family 108" evidence="1">
    <location>
        <begin position="9"/>
        <end position="91"/>
    </location>
</feature>
<sequence length="199" mass="22480">MTLKEKTINKIITVEGGYVNHKDDSGGETMHGITKETAYSHGYRGDMRYLSRATAFEIYAATFWDAQNLSKVEELSYEVTKELADTGVNMGTKTAAIFLQRCLNVLNNKAKHYRDINVDGKIGRETIRSLRLYLKGRGKEGEEVLVVALNGLQTARYITLAERNMKNESFVYGWLSHRVTKPLKSFFASIGTFKSIEHA</sequence>
<protein>
    <submittedName>
        <fullName evidence="3">Uncharacterized protein</fullName>
    </submittedName>
</protein>
<name>A0A6S6SUW6_9BACT</name>
<gene>
    <name evidence="3" type="ORF">HELGO_WM12463</name>
</gene>
<dbReference type="Pfam" id="PF09374">
    <property type="entry name" value="PG_binding_3"/>
    <property type="match status" value="1"/>
</dbReference>
<dbReference type="SUPFAM" id="SSF53955">
    <property type="entry name" value="Lysozyme-like"/>
    <property type="match status" value="1"/>
</dbReference>
<dbReference type="InterPro" id="IPR023346">
    <property type="entry name" value="Lysozyme-like_dom_sf"/>
</dbReference>
<proteinExistence type="predicted"/>
<accession>A0A6S6SUW6</accession>
<dbReference type="AlphaFoldDB" id="A0A6S6SUW6"/>
<reference evidence="3" key="1">
    <citation type="submission" date="2020-01" db="EMBL/GenBank/DDBJ databases">
        <authorList>
            <person name="Meier V. D."/>
            <person name="Meier V D."/>
        </authorList>
    </citation>
    <scope>NUCLEOTIDE SEQUENCE</scope>
    <source>
        <strain evidence="3">HLG_WM_MAG_02</strain>
    </source>
</reference>